<dbReference type="CDD" id="cd06769">
    <property type="entry name" value="PDZ_FRMPD1_3_4-like"/>
    <property type="match status" value="1"/>
</dbReference>
<feature type="compositionally biased region" description="Basic and acidic residues" evidence="1">
    <location>
        <begin position="1391"/>
        <end position="1400"/>
    </location>
</feature>
<dbReference type="InterPro" id="IPR029071">
    <property type="entry name" value="Ubiquitin-like_domsf"/>
</dbReference>
<feature type="compositionally biased region" description="Low complexity" evidence="1">
    <location>
        <begin position="1122"/>
        <end position="1137"/>
    </location>
</feature>
<feature type="compositionally biased region" description="Basic and acidic residues" evidence="1">
    <location>
        <begin position="800"/>
        <end position="819"/>
    </location>
</feature>
<evidence type="ECO:0000259" key="4">
    <source>
        <dbReference type="PROSITE" id="PS50106"/>
    </source>
</evidence>
<sequence>MIDKVNSDYAITMSHCDNILQRINNELPDEWEAKLVAEQGRIYYLSHTGKTSSWVPPTESWDPGSLGLPHGWECAVDKNNKPYFINHLDKYTTRDDPRDDPDYVEPPKPREVELDRDPLKGFGFVAGSERPVVVRFVTDGGPSIDKLLPGDQIIRINGEDVKKAPREYVIDCVRSCKDKISLTVCQPYTDNSIRKSALLTAAKKAKLKNNPSRVRFAECVTVNMVNGGSPPQHPSHLESYVPFMPNVLKVFLENGQTKSFKYDNKTTVKDVVYSLQEKLSIKKIQHFNLVLLNIKSHMPNRVTLLQEHETLAEIASKPGARHFRCLFRVMFVPRDPYDLLKEDPVAFEYFYLQCCNDVVNDRFPDLKGDTILKLAALQIQQHAMSSNASGKINLKAIEKECGLEKFVPVYERSTMKGKDLRKLLTQQLKMNQNLTAPGQKHLTALQAKLHYMKIVSEQKTFGSRVFMVTLLDKKTEAMVLVGPKSGISLITNIKNYSLSLLADFEKLKKMKVAKEKENMQKVEISLSGDEQQTLNIGLLKQDTQNFVTMVEGYYRIFVDPQKSLSEKPASKQTADPLGELCHLMRTNGSKTEVNSIDLESQIFSSAEYNRRTNGSKTEVNSIDLESQIFSSAEYNRRTNGSKTEVNSIDLESQIFSSAEYNRRTNGSKTEVNSIDLEIPVYTTSKHRVIAAPWSYPEDIVSQVIGIEDSEILENQRVVDCRRGPPNYEESQEYIKQIKEDLGIEGENKENGPMDTGIISLVQDDSENNNVQKDDKPKNKSVILIGKEPDTLINYTNKLKRPGEETSPKVSDKIPKKSDDSIDQGYQNGSLFETSEIKPPSSDELSDTDSGVESEKKIVIGELGPPDSHPGDVESVDSDSDSWGHPSSSPEKVDGLSFGIHNPDELPRSETDFQVIASSFGLLSPDKIPPGIEDGILDPRMFSERKLFIDPDIIDLTLLPPPTSHDQDETMTTWQPSLTSSLPIGYDVQKDTESKKPHHPPLFERSASMGDNPDFLDDDIDSFIASMMIPPPPDSCMTNNSSHNLADSLQFHFEDEDSQMYNGADSLISSDELLNSLVIPPPPGEVSESIDEIKIVPPVDSEMSDSKHSDSMKKRYSHRRSSSLDVSSLRSFNESLTESESKTESSPKSCDKNITPPKSLLTAPNAVKDFESPATVSEKLNILLQSMPSFGNVSESDMKFRRTSSLRLGKSASFEVLNSPPNEQEVIQSKKVARSNSFQVLLNGQQSVQGRSAELPPKKPGPTYISPKKNRPADPIKKNEESKSPEKSDNNSKYSRHLRRTHSFDIIPKKDNEKSTSDKSGGDNFASLKAKLKSYRDYLLSKSDDTKQRKSSLTSTDITAGSVSSESNSPLKRSNSFTFNWLKRRSNSLDSLDTRKNKETESGQSNSSKESEESAKKVPQVLSTLTLPRSTFKPHSTLSVQLQQILVDLKFESCARIGNWGTAITNSIHTEERQRNAQKKSGPMKALSSVLSSGDKKHSKDSVDSESSIPVKVSNGNIKHEDHNDQDQTTSGVQRPRRNSQRRGSKDDISGTYTPKSSTKGDASPFGTLGSNSSIWRPMSMRGKSTIKDDSEEARSYTNFDALRDITAEKLLRERTKK</sequence>
<feature type="region of interest" description="Disordered" evidence="1">
    <location>
        <begin position="1470"/>
        <end position="1592"/>
    </location>
</feature>
<dbReference type="OrthoDB" id="5859304at2759"/>
<organism evidence="5 6">
    <name type="scientific">Mytilus coruscus</name>
    <name type="common">Sea mussel</name>
    <dbReference type="NCBI Taxonomy" id="42192"/>
    <lineage>
        <taxon>Eukaryota</taxon>
        <taxon>Metazoa</taxon>
        <taxon>Spiralia</taxon>
        <taxon>Lophotrochozoa</taxon>
        <taxon>Mollusca</taxon>
        <taxon>Bivalvia</taxon>
        <taxon>Autobranchia</taxon>
        <taxon>Pteriomorphia</taxon>
        <taxon>Mytilida</taxon>
        <taxon>Mytiloidea</taxon>
        <taxon>Mytilidae</taxon>
        <taxon>Mytilinae</taxon>
        <taxon>Mytilus</taxon>
    </lineage>
</organism>
<evidence type="ECO:0000259" key="2">
    <source>
        <dbReference type="PROSITE" id="PS50020"/>
    </source>
</evidence>
<feature type="domain" description="PDZ" evidence="4">
    <location>
        <begin position="111"/>
        <end position="188"/>
    </location>
</feature>
<feature type="compositionally biased region" description="Polar residues" evidence="1">
    <location>
        <begin position="1550"/>
        <end position="1560"/>
    </location>
</feature>
<dbReference type="Pfam" id="PF00373">
    <property type="entry name" value="FERM_M"/>
    <property type="match status" value="1"/>
</dbReference>
<dbReference type="Gene3D" id="2.20.70.10">
    <property type="match status" value="2"/>
</dbReference>
<dbReference type="InterPro" id="IPR001202">
    <property type="entry name" value="WW_dom"/>
</dbReference>
<evidence type="ECO:0000313" key="6">
    <source>
        <dbReference type="Proteomes" id="UP000507470"/>
    </source>
</evidence>
<dbReference type="InterPro" id="IPR019749">
    <property type="entry name" value="Band_41_domain"/>
</dbReference>
<dbReference type="PROSITE" id="PS01159">
    <property type="entry name" value="WW_DOMAIN_1"/>
    <property type="match status" value="1"/>
</dbReference>
<feature type="compositionally biased region" description="Polar residues" evidence="1">
    <location>
        <begin position="1350"/>
        <end position="1371"/>
    </location>
</feature>
<dbReference type="InterPro" id="IPR001478">
    <property type="entry name" value="PDZ"/>
</dbReference>
<dbReference type="FunFam" id="2.30.42.10:FF:000053">
    <property type="entry name" value="FERM and PDZ domain-containing protein 4"/>
    <property type="match status" value="1"/>
</dbReference>
<evidence type="ECO:0000313" key="5">
    <source>
        <dbReference type="EMBL" id="CAC5423070.1"/>
    </source>
</evidence>
<dbReference type="PANTHER" id="PTHR46221">
    <property type="entry name" value="FERM AND PDZ DOMAIN-CONTAINING PROTEIN FAMILY MEMBER"/>
    <property type="match status" value="1"/>
</dbReference>
<dbReference type="InterPro" id="IPR036034">
    <property type="entry name" value="PDZ_sf"/>
</dbReference>
<dbReference type="InterPro" id="IPR011993">
    <property type="entry name" value="PH-like_dom_sf"/>
</dbReference>
<feature type="domain" description="WW" evidence="2">
    <location>
        <begin position="25"/>
        <end position="59"/>
    </location>
</feature>
<dbReference type="InterPro" id="IPR014352">
    <property type="entry name" value="FERM/acyl-CoA-bd_prot_sf"/>
</dbReference>
<dbReference type="Gene3D" id="1.20.80.10">
    <property type="match status" value="1"/>
</dbReference>
<dbReference type="Proteomes" id="UP000507470">
    <property type="component" value="Unassembled WGS sequence"/>
</dbReference>
<dbReference type="PROSITE" id="PS50057">
    <property type="entry name" value="FERM_3"/>
    <property type="match status" value="1"/>
</dbReference>
<dbReference type="Pfam" id="PF00397">
    <property type="entry name" value="WW"/>
    <property type="match status" value="1"/>
</dbReference>
<dbReference type="SMART" id="SM00228">
    <property type="entry name" value="PDZ"/>
    <property type="match status" value="1"/>
</dbReference>
<gene>
    <name evidence="5" type="ORF">MCOR_55077</name>
</gene>
<feature type="domain" description="FERM" evidence="3">
    <location>
        <begin position="246"/>
        <end position="561"/>
    </location>
</feature>
<dbReference type="CDD" id="cd17088">
    <property type="entry name" value="FERM_F1_FRMPD1_like"/>
    <property type="match status" value="1"/>
</dbReference>
<accession>A0A6J8ERD5</accession>
<feature type="compositionally biased region" description="Basic and acidic residues" evidence="1">
    <location>
        <begin position="1270"/>
        <end position="1289"/>
    </location>
</feature>
<proteinExistence type="predicted"/>
<dbReference type="PROSITE" id="PS50106">
    <property type="entry name" value="PDZ"/>
    <property type="match status" value="1"/>
</dbReference>
<feature type="region of interest" description="Disordered" evidence="1">
    <location>
        <begin position="1096"/>
        <end position="1165"/>
    </location>
</feature>
<feature type="compositionally biased region" description="Basic and acidic residues" evidence="1">
    <location>
        <begin position="1138"/>
        <end position="1150"/>
    </location>
</feature>
<dbReference type="PROSITE" id="PS50020">
    <property type="entry name" value="WW_DOMAIN_2"/>
    <property type="match status" value="2"/>
</dbReference>
<dbReference type="SUPFAM" id="SSF47031">
    <property type="entry name" value="Second domain of FERM"/>
    <property type="match status" value="1"/>
</dbReference>
<feature type="compositionally biased region" description="Polar residues" evidence="1">
    <location>
        <begin position="823"/>
        <end position="832"/>
    </location>
</feature>
<feature type="domain" description="WW" evidence="2">
    <location>
        <begin position="66"/>
        <end position="99"/>
    </location>
</feature>
<dbReference type="Gene3D" id="2.30.29.30">
    <property type="entry name" value="Pleckstrin-homology domain (PH domain)/Phosphotyrosine-binding domain (PTB)"/>
    <property type="match status" value="1"/>
</dbReference>
<feature type="compositionally biased region" description="Basic and acidic residues" evidence="1">
    <location>
        <begin position="1493"/>
        <end position="1502"/>
    </location>
</feature>
<feature type="region of interest" description="Disordered" evidence="1">
    <location>
        <begin position="1341"/>
        <end position="1371"/>
    </location>
</feature>
<dbReference type="CDD" id="cd14473">
    <property type="entry name" value="FERM_B-lobe"/>
    <property type="match status" value="1"/>
</dbReference>
<dbReference type="InterPro" id="IPR036020">
    <property type="entry name" value="WW_dom_sf"/>
</dbReference>
<feature type="region of interest" description="Disordered" evidence="1">
    <location>
        <begin position="989"/>
        <end position="1010"/>
    </location>
</feature>
<dbReference type="EMBL" id="CACVKT020009705">
    <property type="protein sequence ID" value="CAC5423070.1"/>
    <property type="molecule type" value="Genomic_DNA"/>
</dbReference>
<dbReference type="InterPro" id="IPR000299">
    <property type="entry name" value="FERM_domain"/>
</dbReference>
<feature type="region of interest" description="Disordered" evidence="1">
    <location>
        <begin position="793"/>
        <end position="909"/>
    </location>
</feature>
<dbReference type="Pfam" id="PF00595">
    <property type="entry name" value="PDZ"/>
    <property type="match status" value="1"/>
</dbReference>
<evidence type="ECO:0000256" key="1">
    <source>
        <dbReference type="SAM" id="MobiDB-lite"/>
    </source>
</evidence>
<dbReference type="SUPFAM" id="SSF54236">
    <property type="entry name" value="Ubiquitin-like"/>
    <property type="match status" value="1"/>
</dbReference>
<feature type="region of interest" description="Disordered" evidence="1">
    <location>
        <begin position="1242"/>
        <end position="1324"/>
    </location>
</feature>
<protein>
    <submittedName>
        <fullName evidence="5">FERM and PDZ domain-containing protein 4,FERM and PDZ domain-containing protein 3,FERM and PDZ domain-containing protein 1</fullName>
    </submittedName>
</protein>
<dbReference type="SUPFAM" id="SSF50729">
    <property type="entry name" value="PH domain-like"/>
    <property type="match status" value="1"/>
</dbReference>
<dbReference type="SMART" id="SM00456">
    <property type="entry name" value="WW"/>
    <property type="match status" value="2"/>
</dbReference>
<dbReference type="InterPro" id="IPR035963">
    <property type="entry name" value="FERM_2"/>
</dbReference>
<dbReference type="InterPro" id="IPR019748">
    <property type="entry name" value="FERM_central"/>
</dbReference>
<dbReference type="SUPFAM" id="SSF50156">
    <property type="entry name" value="PDZ domain-like"/>
    <property type="match status" value="1"/>
</dbReference>
<dbReference type="Gene3D" id="2.30.42.10">
    <property type="match status" value="1"/>
</dbReference>
<feature type="compositionally biased region" description="Basic and acidic residues" evidence="1">
    <location>
        <begin position="1306"/>
        <end position="1320"/>
    </location>
</feature>
<feature type="region of interest" description="Disordered" evidence="1">
    <location>
        <begin position="1389"/>
        <end position="1417"/>
    </location>
</feature>
<keyword evidence="6" id="KW-1185">Reference proteome</keyword>
<feature type="compositionally biased region" description="Basic and acidic residues" evidence="1">
    <location>
        <begin position="1103"/>
        <end position="1112"/>
    </location>
</feature>
<dbReference type="SMART" id="SM00295">
    <property type="entry name" value="B41"/>
    <property type="match status" value="1"/>
</dbReference>
<evidence type="ECO:0000259" key="3">
    <source>
        <dbReference type="PROSITE" id="PS50057"/>
    </source>
</evidence>
<dbReference type="PANTHER" id="PTHR46221:SF3">
    <property type="entry name" value="FERM AND PDZ DOMAIN-CONTAINING PROTEIN 4"/>
    <property type="match status" value="1"/>
</dbReference>
<reference evidence="5 6" key="1">
    <citation type="submission" date="2020-06" db="EMBL/GenBank/DDBJ databases">
        <authorList>
            <person name="Li R."/>
            <person name="Bekaert M."/>
        </authorList>
    </citation>
    <scope>NUCLEOTIDE SEQUENCE [LARGE SCALE GENOMIC DNA]</scope>
    <source>
        <strain evidence="6">wild</strain>
    </source>
</reference>
<dbReference type="CDD" id="cd00201">
    <property type="entry name" value="WW"/>
    <property type="match status" value="2"/>
</dbReference>
<dbReference type="SUPFAM" id="SSF51045">
    <property type="entry name" value="WW domain"/>
    <property type="match status" value="2"/>
</dbReference>
<dbReference type="Pfam" id="PF21989">
    <property type="entry name" value="RA_2"/>
    <property type="match status" value="1"/>
</dbReference>
<name>A0A6J8ERD5_MYTCO</name>